<accession>A0A174LH29</accession>
<dbReference type="EMBL" id="CYXP01000002">
    <property type="protein sequence ID" value="CUM93597.1"/>
    <property type="molecule type" value="Genomic_DNA"/>
</dbReference>
<protein>
    <submittedName>
        <fullName evidence="1">Uncharacterized protein</fullName>
    </submittedName>
</protein>
<dbReference type="AlphaFoldDB" id="A0A174LH29"/>
<reference evidence="1 2" key="1">
    <citation type="submission" date="2015-09" db="EMBL/GenBank/DDBJ databases">
        <authorList>
            <consortium name="Pathogen Informatics"/>
        </authorList>
    </citation>
    <scope>NUCLEOTIDE SEQUENCE [LARGE SCALE GENOMIC DNA]</scope>
    <source>
        <strain evidence="1 2">2789STDY5608872</strain>
    </source>
</reference>
<dbReference type="Proteomes" id="UP000095591">
    <property type="component" value="Unassembled WGS sequence"/>
</dbReference>
<proteinExistence type="predicted"/>
<evidence type="ECO:0000313" key="2">
    <source>
        <dbReference type="Proteomes" id="UP000095591"/>
    </source>
</evidence>
<evidence type="ECO:0000313" key="1">
    <source>
        <dbReference type="EMBL" id="CUM93597.1"/>
    </source>
</evidence>
<organism evidence="1 2">
    <name type="scientific">Parabacteroides distasonis</name>
    <dbReference type="NCBI Taxonomy" id="823"/>
    <lineage>
        <taxon>Bacteria</taxon>
        <taxon>Pseudomonadati</taxon>
        <taxon>Bacteroidota</taxon>
        <taxon>Bacteroidia</taxon>
        <taxon>Bacteroidales</taxon>
        <taxon>Tannerellaceae</taxon>
        <taxon>Parabacteroides</taxon>
    </lineage>
</organism>
<gene>
    <name evidence="1" type="ORF">ERS852429_01184</name>
</gene>
<sequence length="47" mass="5536">MTIIKRKTFIIKHFARFAEQTDLQKKTKYCDVSVTRLLAACFENNGR</sequence>
<name>A0A174LH29_PARDI</name>